<proteinExistence type="predicted"/>
<feature type="region of interest" description="Disordered" evidence="1">
    <location>
        <begin position="125"/>
        <end position="200"/>
    </location>
</feature>
<feature type="compositionally biased region" description="Polar residues" evidence="1">
    <location>
        <begin position="568"/>
        <end position="586"/>
    </location>
</feature>
<feature type="compositionally biased region" description="Low complexity" evidence="1">
    <location>
        <begin position="177"/>
        <end position="186"/>
    </location>
</feature>
<dbReference type="EMBL" id="MU006568">
    <property type="protein sequence ID" value="KAF2748670.1"/>
    <property type="molecule type" value="Genomic_DNA"/>
</dbReference>
<dbReference type="Proteomes" id="UP000799440">
    <property type="component" value="Unassembled WGS sequence"/>
</dbReference>
<evidence type="ECO:0000256" key="1">
    <source>
        <dbReference type="SAM" id="MobiDB-lite"/>
    </source>
</evidence>
<feature type="region of interest" description="Disordered" evidence="1">
    <location>
        <begin position="294"/>
        <end position="315"/>
    </location>
</feature>
<sequence length="686" mass="76886">MCRINEKYFYGADGRRRTFGDTTTLCDKSRHGKVCSNVERRSIQYQAPPIPHDETPSPSFYSPPTPTGSGTYLVRTAEPPAPRRGSFARDGTRVIKPEIVIEIGKNSKGKRYTGLSIKAKRTSLGAMSTGSNDALESPGSEASFTANTGLLEHPVPLGPTPGFTARPVAPQGHRHTSSTSSITTSSRPPSLIVTSGAESPSARRALRYPITIHNSPLETIPQAPLGSPSTLAPGSTSHYRTRIVSPQNSRESVPDAPTSPIDYSLYQNMATSAKASADTAAAIEIIQRDEARARMRHETMDAAKKREADNRRQERADYEMAKNIAQEEEARQAQLERGRAEQRAKERAENQLAHSEKRRAEEREEVRKLKQQDKGRAERAAQEARRQAELLQEVVSRKEPGTKDTEHKHRRKDRDSRPPTRDFTRQSRRRSVSRHDIIERNRMLATDEGQMALEREAAERREREEKAASLIQQQQQTQYYDPRGGNRVPLPNDPGMIRRNSVSARRGSISSAVLPPLTTDRQRRVSIIQPQPPVLSPTTAYGTPIFSPVAPASNAFARPPSARHSSYDTESTLAQHPRRSNTSQIGDNPFATEEGPIDPWDSRDLRDALTRPGLHTRQPSDDRHHRSLRRRDEGIESARQGHADRARQATRAIRKVVDFVSDEESEEEEEEFEERRRGKGKGRKTR</sequence>
<feature type="compositionally biased region" description="Acidic residues" evidence="1">
    <location>
        <begin position="660"/>
        <end position="672"/>
    </location>
</feature>
<dbReference type="AlphaFoldDB" id="A0A6A6VGF8"/>
<accession>A0A6A6VGF8</accession>
<evidence type="ECO:0000313" key="2">
    <source>
        <dbReference type="EMBL" id="KAF2748670.1"/>
    </source>
</evidence>
<name>A0A6A6VGF8_9PLEO</name>
<feature type="compositionally biased region" description="Basic and acidic residues" evidence="1">
    <location>
        <begin position="453"/>
        <end position="467"/>
    </location>
</feature>
<feature type="compositionally biased region" description="Basic and acidic residues" evidence="1">
    <location>
        <begin position="600"/>
        <end position="609"/>
    </location>
</feature>
<feature type="compositionally biased region" description="Basic and acidic residues" evidence="1">
    <location>
        <begin position="618"/>
        <end position="647"/>
    </location>
</feature>
<feature type="region of interest" description="Disordered" evidence="1">
    <location>
        <begin position="46"/>
        <end position="67"/>
    </location>
</feature>
<gene>
    <name evidence="2" type="ORF">M011DRAFT_476068</name>
</gene>
<evidence type="ECO:0000313" key="3">
    <source>
        <dbReference type="Proteomes" id="UP000799440"/>
    </source>
</evidence>
<feature type="compositionally biased region" description="Basic and acidic residues" evidence="1">
    <location>
        <begin position="395"/>
        <end position="425"/>
    </location>
</feature>
<feature type="compositionally biased region" description="Basic residues" evidence="1">
    <location>
        <begin position="677"/>
        <end position="686"/>
    </location>
</feature>
<feature type="compositionally biased region" description="Basic and acidic residues" evidence="1">
    <location>
        <begin position="328"/>
        <end position="388"/>
    </location>
</feature>
<reference evidence="2" key="1">
    <citation type="journal article" date="2020" name="Stud. Mycol.">
        <title>101 Dothideomycetes genomes: a test case for predicting lifestyles and emergence of pathogens.</title>
        <authorList>
            <person name="Haridas S."/>
            <person name="Albert R."/>
            <person name="Binder M."/>
            <person name="Bloem J."/>
            <person name="Labutti K."/>
            <person name="Salamov A."/>
            <person name="Andreopoulos B."/>
            <person name="Baker S."/>
            <person name="Barry K."/>
            <person name="Bills G."/>
            <person name="Bluhm B."/>
            <person name="Cannon C."/>
            <person name="Castanera R."/>
            <person name="Culley D."/>
            <person name="Daum C."/>
            <person name="Ezra D."/>
            <person name="Gonzalez J."/>
            <person name="Henrissat B."/>
            <person name="Kuo A."/>
            <person name="Liang C."/>
            <person name="Lipzen A."/>
            <person name="Lutzoni F."/>
            <person name="Magnuson J."/>
            <person name="Mondo S."/>
            <person name="Nolan M."/>
            <person name="Ohm R."/>
            <person name="Pangilinan J."/>
            <person name="Park H.-J."/>
            <person name="Ramirez L."/>
            <person name="Alfaro M."/>
            <person name="Sun H."/>
            <person name="Tritt A."/>
            <person name="Yoshinaga Y."/>
            <person name="Zwiers L.-H."/>
            <person name="Turgeon B."/>
            <person name="Goodwin S."/>
            <person name="Spatafora J."/>
            <person name="Crous P."/>
            <person name="Grigoriev I."/>
        </authorList>
    </citation>
    <scope>NUCLEOTIDE SEQUENCE</scope>
    <source>
        <strain evidence="2">CBS 119925</strain>
    </source>
</reference>
<feature type="compositionally biased region" description="Polar residues" evidence="1">
    <location>
        <begin position="125"/>
        <end position="148"/>
    </location>
</feature>
<dbReference type="OrthoDB" id="3937441at2759"/>
<feature type="region of interest" description="Disordered" evidence="1">
    <location>
        <begin position="551"/>
        <end position="686"/>
    </location>
</feature>
<protein>
    <submittedName>
        <fullName evidence="2">Uncharacterized protein</fullName>
    </submittedName>
</protein>
<feature type="compositionally biased region" description="Basic and acidic residues" evidence="1">
    <location>
        <begin position="433"/>
        <end position="442"/>
    </location>
</feature>
<keyword evidence="3" id="KW-1185">Reference proteome</keyword>
<feature type="region of interest" description="Disordered" evidence="1">
    <location>
        <begin position="328"/>
        <end position="504"/>
    </location>
</feature>
<organism evidence="2 3">
    <name type="scientific">Sporormia fimetaria CBS 119925</name>
    <dbReference type="NCBI Taxonomy" id="1340428"/>
    <lineage>
        <taxon>Eukaryota</taxon>
        <taxon>Fungi</taxon>
        <taxon>Dikarya</taxon>
        <taxon>Ascomycota</taxon>
        <taxon>Pezizomycotina</taxon>
        <taxon>Dothideomycetes</taxon>
        <taxon>Pleosporomycetidae</taxon>
        <taxon>Pleosporales</taxon>
        <taxon>Sporormiaceae</taxon>
        <taxon>Sporormia</taxon>
    </lineage>
</organism>